<dbReference type="InterPro" id="IPR013087">
    <property type="entry name" value="Znf_C2H2_type"/>
</dbReference>
<protein>
    <submittedName>
        <fullName evidence="2">Uncharacterized protein</fullName>
    </submittedName>
</protein>
<sequence>MSETEMIVMPQDTSRTNLNYKHVRRRQKNRANKPSLPSWSAQITSFYLVHQPRSEMGSETVEETTALSNRLYHEKAAVIEGASAEGSRSDLGCPVCKLLFSGLKQLSQHILIHLNEEDEEQCEALDGENGTFNVNGTAIKTITDDEAIVTIKKLSSYDIMTIKRELSVLKDGPDKKKGMILQRKKILPQFKEVMSRFEKAITRFKKLMERFERILPPIKNVTSYFKSNRQVFLVIRQLRPENKLLAASCLSFLVPKLYFIMINPSIIVKKNYRYLKSETLMEIDKKLSARTNCTLVTVASGLGVKSYFTCMLISVLDMIIPTNLTNLPGRDLINLPGRDIPKRGICPKQGGEDVATSCKGRRTNDGLDLSEILKQCKEFSNENRMVKEMRLLHAYVAIQEQRIAGLIAESHAYALNPNGATKCAKAVSKSTKNMETVEENPLDQPPIDSEIVLSGKGLHTVAVRSILDDEEYTGGQERTQPSSPVAINLEEEAFIKSEPGDSPFDEEDSSDFIDDTESTPELQKNELQLSRGTGVITSVRSLFVEEEGHGIEPKRFEDEAPLNTSNSGTSDDVRGEPSGTETQSRNFSPVNVEHQIEFTPDPGTDALDSLVSCDSREESPETESRTDILAPKQVNTEVGMNSLATVSRVLLQDSVGEVNVQVAGDENSSVEYIIPDDDFPASAHDSSSEVESVNMETTPNILSPTSQNSNQCFQEKKKYLVYINKEGEVQVTKKSQQQDFCKRAQLHKPREAEVAEQGSSSSTQYFIIVPESSGLIQSALAQSKGPPQQTLSRDSEAVTTAQAPKLANAGSLPTLPPAKQAEGNPSVFNTSPHLRLISSRLEDKSFNACYVSTILRDCQASKITRLATDMAFLEHIIDAEYAWTHGKR</sequence>
<feature type="region of interest" description="Disordered" evidence="1">
    <location>
        <begin position="780"/>
        <end position="828"/>
    </location>
</feature>
<dbReference type="EMBL" id="OB660864">
    <property type="protein sequence ID" value="CAD7226566.1"/>
    <property type="molecule type" value="Genomic_DNA"/>
</dbReference>
<feature type="compositionally biased region" description="Polar residues" evidence="1">
    <location>
        <begin position="579"/>
        <end position="589"/>
    </location>
</feature>
<organism evidence="2">
    <name type="scientific">Cyprideis torosa</name>
    <dbReference type="NCBI Taxonomy" id="163714"/>
    <lineage>
        <taxon>Eukaryota</taxon>
        <taxon>Metazoa</taxon>
        <taxon>Ecdysozoa</taxon>
        <taxon>Arthropoda</taxon>
        <taxon>Crustacea</taxon>
        <taxon>Oligostraca</taxon>
        <taxon>Ostracoda</taxon>
        <taxon>Podocopa</taxon>
        <taxon>Podocopida</taxon>
        <taxon>Cytherocopina</taxon>
        <taxon>Cytheroidea</taxon>
        <taxon>Cytherideidae</taxon>
        <taxon>Cyprideis</taxon>
    </lineage>
</organism>
<dbReference type="PROSITE" id="PS00028">
    <property type="entry name" value="ZINC_FINGER_C2H2_1"/>
    <property type="match status" value="1"/>
</dbReference>
<evidence type="ECO:0000313" key="2">
    <source>
        <dbReference type="EMBL" id="CAD7226566.1"/>
    </source>
</evidence>
<proteinExistence type="predicted"/>
<dbReference type="PROSITE" id="PS50157">
    <property type="entry name" value="ZINC_FINGER_C2H2_2"/>
    <property type="match status" value="1"/>
</dbReference>
<name>A0A7R8ZJ70_9CRUS</name>
<gene>
    <name evidence="2" type="ORF">CTOB1V02_LOCUS4483</name>
</gene>
<dbReference type="AlphaFoldDB" id="A0A7R8ZJ70"/>
<feature type="compositionally biased region" description="Acidic residues" evidence="1">
    <location>
        <begin position="503"/>
        <end position="518"/>
    </location>
</feature>
<accession>A0A7R8ZJ70</accession>
<feature type="compositionally biased region" description="Basic and acidic residues" evidence="1">
    <location>
        <begin position="614"/>
        <end position="625"/>
    </location>
</feature>
<feature type="region of interest" description="Disordered" evidence="1">
    <location>
        <begin position="550"/>
        <end position="625"/>
    </location>
</feature>
<feature type="compositionally biased region" description="Polar residues" evidence="1">
    <location>
        <begin position="780"/>
        <end position="802"/>
    </location>
</feature>
<feature type="region of interest" description="Disordered" evidence="1">
    <location>
        <begin position="496"/>
        <end position="529"/>
    </location>
</feature>
<feature type="compositionally biased region" description="Polar residues" evidence="1">
    <location>
        <begin position="520"/>
        <end position="529"/>
    </location>
</feature>
<evidence type="ECO:0000256" key="1">
    <source>
        <dbReference type="SAM" id="MobiDB-lite"/>
    </source>
</evidence>
<reference evidence="2" key="1">
    <citation type="submission" date="2020-11" db="EMBL/GenBank/DDBJ databases">
        <authorList>
            <person name="Tran Van P."/>
        </authorList>
    </citation>
    <scope>NUCLEOTIDE SEQUENCE</scope>
</reference>